<dbReference type="InParanoid" id="F4X2T7"/>
<evidence type="ECO:0000256" key="1">
    <source>
        <dbReference type="SAM" id="Phobius"/>
    </source>
</evidence>
<keyword evidence="1" id="KW-0472">Membrane</keyword>
<keyword evidence="1" id="KW-0812">Transmembrane</keyword>
<organism evidence="3">
    <name type="scientific">Acromyrmex echinatior</name>
    <name type="common">Panamanian leafcutter ant</name>
    <name type="synonym">Acromyrmex octospinosus echinatior</name>
    <dbReference type="NCBI Taxonomy" id="103372"/>
    <lineage>
        <taxon>Eukaryota</taxon>
        <taxon>Metazoa</taxon>
        <taxon>Ecdysozoa</taxon>
        <taxon>Arthropoda</taxon>
        <taxon>Hexapoda</taxon>
        <taxon>Insecta</taxon>
        <taxon>Pterygota</taxon>
        <taxon>Neoptera</taxon>
        <taxon>Endopterygota</taxon>
        <taxon>Hymenoptera</taxon>
        <taxon>Apocrita</taxon>
        <taxon>Aculeata</taxon>
        <taxon>Formicoidea</taxon>
        <taxon>Formicidae</taxon>
        <taxon>Myrmicinae</taxon>
        <taxon>Acromyrmex</taxon>
    </lineage>
</organism>
<keyword evidence="3" id="KW-1185">Reference proteome</keyword>
<evidence type="ECO:0000313" key="3">
    <source>
        <dbReference type="Proteomes" id="UP000007755"/>
    </source>
</evidence>
<protein>
    <submittedName>
        <fullName evidence="2">Uncharacterized protein</fullName>
    </submittedName>
</protein>
<gene>
    <name evidence="2" type="ORF">G5I_12618</name>
</gene>
<name>F4X2T7_ACREC</name>
<dbReference type="EMBL" id="GL888591">
    <property type="protein sequence ID" value="EGI59283.1"/>
    <property type="molecule type" value="Genomic_DNA"/>
</dbReference>
<proteinExistence type="predicted"/>
<evidence type="ECO:0000313" key="2">
    <source>
        <dbReference type="EMBL" id="EGI59283.1"/>
    </source>
</evidence>
<feature type="transmembrane region" description="Helical" evidence="1">
    <location>
        <begin position="64"/>
        <end position="83"/>
    </location>
</feature>
<sequence length="146" mass="16426">MAEPRVGETQVGYLLEGPRTYEAPRLAVRQSSQRQDVEKLAHIAVSAAHGQVAEKTGRQNARTGLRFVLDGLFIFVLFFMFTACHQNSHGCDVFHSHVSLTRATVIQFCGPHECPRDLDDPITHESKRNQRVKTDTVLLRMIIPDS</sequence>
<keyword evidence="1" id="KW-1133">Transmembrane helix</keyword>
<reference evidence="2" key="1">
    <citation type="submission" date="2011-02" db="EMBL/GenBank/DDBJ databases">
        <title>The genome of the leaf-cutting ant Acromyrmex echinatior suggests key adaptations to social evolution and fungus farming.</title>
        <authorList>
            <person name="Nygaard S."/>
            <person name="Zhang G."/>
        </authorList>
    </citation>
    <scope>NUCLEOTIDE SEQUENCE</scope>
</reference>
<dbReference type="AlphaFoldDB" id="F4X2T7"/>
<accession>F4X2T7</accession>
<dbReference type="Proteomes" id="UP000007755">
    <property type="component" value="Unassembled WGS sequence"/>
</dbReference>